<dbReference type="Pfam" id="PF00005">
    <property type="entry name" value="ABC_tran"/>
    <property type="match status" value="2"/>
</dbReference>
<feature type="transmembrane region" description="Helical" evidence="9">
    <location>
        <begin position="92"/>
        <end position="115"/>
    </location>
</feature>
<name>A0A545V5L8_9HYPO</name>
<evidence type="ECO:0000256" key="8">
    <source>
        <dbReference type="SAM" id="MobiDB-lite"/>
    </source>
</evidence>
<feature type="transmembrane region" description="Helical" evidence="9">
    <location>
        <begin position="797"/>
        <end position="818"/>
    </location>
</feature>
<dbReference type="Pfam" id="PF00664">
    <property type="entry name" value="ABC_membrane"/>
    <property type="match status" value="2"/>
</dbReference>
<feature type="transmembrane region" description="Helical" evidence="9">
    <location>
        <begin position="1017"/>
        <end position="1036"/>
    </location>
</feature>
<feature type="transmembrane region" description="Helical" evidence="9">
    <location>
        <begin position="192"/>
        <end position="210"/>
    </location>
</feature>
<evidence type="ECO:0000256" key="6">
    <source>
        <dbReference type="ARBA" id="ARBA00022989"/>
    </source>
</evidence>
<feature type="domain" description="ABC transmembrane type-1" evidence="11">
    <location>
        <begin position="44"/>
        <end position="334"/>
    </location>
</feature>
<evidence type="ECO:0000256" key="1">
    <source>
        <dbReference type="ARBA" id="ARBA00004141"/>
    </source>
</evidence>
<evidence type="ECO:0000256" key="2">
    <source>
        <dbReference type="ARBA" id="ARBA00022448"/>
    </source>
</evidence>
<dbReference type="SMART" id="SM00382">
    <property type="entry name" value="AAA"/>
    <property type="match status" value="2"/>
</dbReference>
<dbReference type="InterPro" id="IPR003593">
    <property type="entry name" value="AAA+_ATPase"/>
</dbReference>
<dbReference type="SUPFAM" id="SSF90123">
    <property type="entry name" value="ABC transporter transmembrane region"/>
    <property type="match status" value="2"/>
</dbReference>
<reference evidence="12 13" key="1">
    <citation type="journal article" date="2019" name="Appl. Microbiol. Biotechnol.">
        <title>Genome sequence of Isaria javanica and comparative genome analysis insights into family S53 peptidase evolution in fungal entomopathogens.</title>
        <authorList>
            <person name="Lin R."/>
            <person name="Zhang X."/>
            <person name="Xin B."/>
            <person name="Zou M."/>
            <person name="Gao Y."/>
            <person name="Qin F."/>
            <person name="Hu Q."/>
            <person name="Xie B."/>
            <person name="Cheng X."/>
        </authorList>
    </citation>
    <scope>NUCLEOTIDE SEQUENCE [LARGE SCALE GENOMIC DNA]</scope>
    <source>
        <strain evidence="12 13">IJ1G</strain>
    </source>
</reference>
<dbReference type="GO" id="GO:0090374">
    <property type="term" value="P:oligopeptide export from mitochondrion"/>
    <property type="evidence" value="ECO:0007669"/>
    <property type="project" value="TreeGrafter"/>
</dbReference>
<dbReference type="Proteomes" id="UP000315783">
    <property type="component" value="Unassembled WGS sequence"/>
</dbReference>
<sequence length="1364" mass="147619">MKEPKNDIDLNDQPAFVTALLDERPKWKHLFAFTTRHHLCTLCAAGISSAGTAALRTTLSIILGRVFDTITDIGNDRINVSVALSTVSRYCIVLVTMGVAQWAINSAFLAFWIMFGQLQGKRIRQALFPALMSMQRAWIDSLPHGITGLVASVQRKTHEIELATSQVLGYLAVDTLTAFASLAVALHSSWRLTLVLLATLPPSVVVLVLTNRKIQPAITSQTSELDTAATVLAGSLGGIDIVKLCDGYACEISKYATHTDRAAKHYRVQARYNCIQIGYTTFWAVAMFAVGFWYGLSLVQQGERPGNILTTFYAVLSALQGVESLLPNWLVFQRGMSAGQVLEALQAEVRMATDDGISAIRPGYFVGAIDVKEVSFSYPSAPSTKCLDKCSLSIPAAELTFLVGHSGSGKSTIASLVSRTYDTVSDGIYIDGVPIKQIQLQWVQQHIMLLEQTPVIFNDTLFRNVMFGHTDPPTATHQEVLEACRKFGLDSTIATLSGGIHTVVGGKDCPLSGGQRQRVALARAYLRNPPVLLLDEPTSALDPCSREAIMNEIREWRRGRTTVIISHDLDSIRDDEFMYVLEKGAVMQCGFKRDLESADVGVFLAEALSEVVDGSAAQVEISVVPPHTVTTTNIGGRKDRRSAMQAQTWLMSANSSRCNSIYCHRPSVLSSRLSMMPGSRRSVDVQTLDLVRTSFLMNRAFQPTSYRTARDLNVEPLPLPPLEPLPESETMSNSSEASSPLKKQKKKRWHVADLGVLFRKRRPTSQDMSFFSILGTVVPALNGLQTGYLALGVATTMIGALTTPAFAFCLARLLAVMWSVGDRSGEGRQWALYLLVVAVVDGICTGAGRYLLEASAQTWVNAVRRRALQRILHQPKSWFADEANSQARVAEAFNVHAEEMRNLVGRFLPNIIAVATMVSASVAWALVVCWDLSLVALAPLPLVVLVLRTYTRIGKRWEARCADAAEQAGQVLAEVLSSARTIAHCALERHFASRLAQAAARCLALGTQRALRTCPLFGLYQAFSYGLTSLVFYYGARLLTRRDEAAPSADGVLQVLNLLLFSFGTATELLSTMPQITLTTAAAARVLAYHDLLAGELPPAGDSPAAGRATLLPIRMRDLAFAYPRQGGRATLAGVTLDILPGRCTVLVGASGGGKSTLLTLLLGLHRPSLSSSSSSSPDTPLTYADTPWTAMDPRQLRAGVGYVPQRPFLFPASVADNIAYGLPADSPLRHRANLRAAAREAGIDDLILSLPHGYDTLLGEGGGGGGGAVSLSGGQAQRVTPTSALDADSAAAVRSAVAELVARWRVERTPAAVVVATHNVEMMRVADVVVVMEGGRAVEQGAFEDLWFSGDAFRRLVRQSHDD</sequence>
<keyword evidence="4" id="KW-0547">Nucleotide-binding</keyword>
<gene>
    <name evidence="12" type="ORF">IF1G_04251</name>
</gene>
<dbReference type="STRING" id="43265.A0A545V5L8"/>
<comment type="subcellular location">
    <subcellularLocation>
        <location evidence="1">Membrane</location>
        <topology evidence="1">Multi-pass membrane protein</topology>
    </subcellularLocation>
</comment>
<evidence type="ECO:0000256" key="5">
    <source>
        <dbReference type="ARBA" id="ARBA00022840"/>
    </source>
</evidence>
<keyword evidence="3 9" id="KW-0812">Transmembrane</keyword>
<dbReference type="FunFam" id="3.40.50.300:FF:000604">
    <property type="entry name" value="ABC transporter B family member 28"/>
    <property type="match status" value="1"/>
</dbReference>
<dbReference type="PANTHER" id="PTHR43394:SF15">
    <property type="entry name" value="ALPHA-FACTOR-TRANSPORTING ATPASE"/>
    <property type="match status" value="1"/>
</dbReference>
<dbReference type="CDD" id="cd18578">
    <property type="entry name" value="ABC_6TM_Pgp_ABCB1_D2_like"/>
    <property type="match status" value="1"/>
</dbReference>
<evidence type="ECO:0000313" key="12">
    <source>
        <dbReference type="EMBL" id="TQV97011.1"/>
    </source>
</evidence>
<evidence type="ECO:0000313" key="13">
    <source>
        <dbReference type="Proteomes" id="UP000315783"/>
    </source>
</evidence>
<dbReference type="SUPFAM" id="SSF52540">
    <property type="entry name" value="P-loop containing nucleoside triphosphate hydrolases"/>
    <property type="match status" value="2"/>
</dbReference>
<evidence type="ECO:0000259" key="10">
    <source>
        <dbReference type="PROSITE" id="PS50893"/>
    </source>
</evidence>
<evidence type="ECO:0000256" key="7">
    <source>
        <dbReference type="ARBA" id="ARBA00023136"/>
    </source>
</evidence>
<proteinExistence type="predicted"/>
<dbReference type="GO" id="GO:0016887">
    <property type="term" value="F:ATP hydrolysis activity"/>
    <property type="evidence" value="ECO:0007669"/>
    <property type="project" value="InterPro"/>
</dbReference>
<evidence type="ECO:0000256" key="9">
    <source>
        <dbReference type="SAM" id="Phobius"/>
    </source>
</evidence>
<feature type="transmembrane region" description="Helical" evidence="9">
    <location>
        <begin position="830"/>
        <end position="852"/>
    </location>
</feature>
<keyword evidence="5" id="KW-0067">ATP-binding</keyword>
<organism evidence="12 13">
    <name type="scientific">Cordyceps javanica</name>
    <dbReference type="NCBI Taxonomy" id="43265"/>
    <lineage>
        <taxon>Eukaryota</taxon>
        <taxon>Fungi</taxon>
        <taxon>Dikarya</taxon>
        <taxon>Ascomycota</taxon>
        <taxon>Pezizomycotina</taxon>
        <taxon>Sordariomycetes</taxon>
        <taxon>Hypocreomycetidae</taxon>
        <taxon>Hypocreales</taxon>
        <taxon>Cordycipitaceae</taxon>
        <taxon>Cordyceps</taxon>
    </lineage>
</organism>
<feature type="transmembrane region" description="Helical" evidence="9">
    <location>
        <begin position="768"/>
        <end position="791"/>
    </location>
</feature>
<keyword evidence="13" id="KW-1185">Reference proteome</keyword>
<evidence type="ECO:0000259" key="11">
    <source>
        <dbReference type="PROSITE" id="PS50929"/>
    </source>
</evidence>
<comment type="caution">
    <text evidence="12">The sequence shown here is derived from an EMBL/GenBank/DDBJ whole genome shotgun (WGS) entry which is preliminary data.</text>
</comment>
<dbReference type="PROSITE" id="PS50929">
    <property type="entry name" value="ABC_TM1F"/>
    <property type="match status" value="2"/>
</dbReference>
<protein>
    <submittedName>
        <fullName evidence="12">ABC a-pheromone efflux pump AtrD</fullName>
    </submittedName>
</protein>
<feature type="domain" description="ABC transporter" evidence="10">
    <location>
        <begin position="1114"/>
        <end position="1360"/>
    </location>
</feature>
<dbReference type="InterPro" id="IPR027417">
    <property type="entry name" value="P-loop_NTPase"/>
</dbReference>
<feature type="domain" description="ABC transporter" evidence="10">
    <location>
        <begin position="369"/>
        <end position="608"/>
    </location>
</feature>
<evidence type="ECO:0000256" key="4">
    <source>
        <dbReference type="ARBA" id="ARBA00022741"/>
    </source>
</evidence>
<dbReference type="InterPro" id="IPR011527">
    <property type="entry name" value="ABC1_TM_dom"/>
</dbReference>
<dbReference type="CDD" id="cd18577">
    <property type="entry name" value="ABC_6TM_Pgp_ABCB1_D1_like"/>
    <property type="match status" value="1"/>
</dbReference>
<feature type="region of interest" description="Disordered" evidence="8">
    <location>
        <begin position="717"/>
        <end position="746"/>
    </location>
</feature>
<dbReference type="InterPro" id="IPR039421">
    <property type="entry name" value="Type_1_exporter"/>
</dbReference>
<dbReference type="GO" id="GO:0005524">
    <property type="term" value="F:ATP binding"/>
    <property type="evidence" value="ECO:0007669"/>
    <property type="project" value="UniProtKB-KW"/>
</dbReference>
<feature type="domain" description="ABC transmembrane type-1" evidence="11">
    <location>
        <begin position="790"/>
        <end position="1078"/>
    </location>
</feature>
<keyword evidence="2" id="KW-0813">Transport</keyword>
<dbReference type="PROSITE" id="PS00211">
    <property type="entry name" value="ABC_TRANSPORTER_1"/>
    <property type="match status" value="1"/>
</dbReference>
<dbReference type="PROSITE" id="PS50893">
    <property type="entry name" value="ABC_TRANSPORTER_2"/>
    <property type="match status" value="2"/>
</dbReference>
<keyword evidence="6 9" id="KW-1133">Transmembrane helix</keyword>
<feature type="transmembrane region" description="Helical" evidence="9">
    <location>
        <begin position="922"/>
        <end position="947"/>
    </location>
</feature>
<feature type="compositionally biased region" description="Low complexity" evidence="8">
    <location>
        <begin position="725"/>
        <end position="739"/>
    </location>
</feature>
<dbReference type="Gene3D" id="1.20.1560.10">
    <property type="entry name" value="ABC transporter type 1, transmembrane domain"/>
    <property type="match status" value="2"/>
</dbReference>
<keyword evidence="7 9" id="KW-0472">Membrane</keyword>
<dbReference type="InterPro" id="IPR036640">
    <property type="entry name" value="ABC1_TM_sf"/>
</dbReference>
<dbReference type="InterPro" id="IPR017871">
    <property type="entry name" value="ABC_transporter-like_CS"/>
</dbReference>
<dbReference type="EMBL" id="SPUK01000005">
    <property type="protein sequence ID" value="TQV97011.1"/>
    <property type="molecule type" value="Genomic_DNA"/>
</dbReference>
<feature type="transmembrane region" description="Helical" evidence="9">
    <location>
        <begin position="277"/>
        <end position="296"/>
    </location>
</feature>
<dbReference type="PANTHER" id="PTHR43394">
    <property type="entry name" value="ATP-DEPENDENT PERMEASE MDL1, MITOCHONDRIAL"/>
    <property type="match status" value="1"/>
</dbReference>
<feature type="transmembrane region" description="Helical" evidence="9">
    <location>
        <begin position="167"/>
        <end position="186"/>
    </location>
</feature>
<dbReference type="InterPro" id="IPR003439">
    <property type="entry name" value="ABC_transporter-like_ATP-bd"/>
</dbReference>
<evidence type="ECO:0000256" key="3">
    <source>
        <dbReference type="ARBA" id="ARBA00022692"/>
    </source>
</evidence>
<dbReference type="GO" id="GO:0005743">
    <property type="term" value="C:mitochondrial inner membrane"/>
    <property type="evidence" value="ECO:0007669"/>
    <property type="project" value="TreeGrafter"/>
</dbReference>
<accession>A0A545V5L8</accession>
<dbReference type="GO" id="GO:0015421">
    <property type="term" value="F:ABC-type oligopeptide transporter activity"/>
    <property type="evidence" value="ECO:0007669"/>
    <property type="project" value="TreeGrafter"/>
</dbReference>
<dbReference type="Gene3D" id="3.40.50.300">
    <property type="entry name" value="P-loop containing nucleotide triphosphate hydrolases"/>
    <property type="match status" value="2"/>
</dbReference>